<proteinExistence type="inferred from homology"/>
<evidence type="ECO:0000256" key="4">
    <source>
        <dbReference type="SAM" id="MobiDB-lite"/>
    </source>
</evidence>
<keyword evidence="3" id="KW-0539">Nucleus</keyword>
<feature type="domain" description="DNA/RNA-binding protein Alba-like" evidence="5">
    <location>
        <begin position="19"/>
        <end position="77"/>
    </location>
</feature>
<protein>
    <recommendedName>
        <fullName evidence="5">DNA/RNA-binding protein Alba-like domain-containing protein</fullName>
    </recommendedName>
</protein>
<evidence type="ECO:0000259" key="5">
    <source>
        <dbReference type="Pfam" id="PF01918"/>
    </source>
</evidence>
<dbReference type="Gene3D" id="3.30.110.20">
    <property type="entry name" value="Alba-like domain"/>
    <property type="match status" value="1"/>
</dbReference>
<comment type="caution">
    <text evidence="6">The sequence shown here is derived from an EMBL/GenBank/DDBJ whole genome shotgun (WGS) entry which is preliminary data.</text>
</comment>
<organism evidence="6 7">
    <name type="scientific">Cinchona calisaya</name>
    <dbReference type="NCBI Taxonomy" id="153742"/>
    <lineage>
        <taxon>Eukaryota</taxon>
        <taxon>Viridiplantae</taxon>
        <taxon>Streptophyta</taxon>
        <taxon>Embryophyta</taxon>
        <taxon>Tracheophyta</taxon>
        <taxon>Spermatophyta</taxon>
        <taxon>Magnoliopsida</taxon>
        <taxon>eudicotyledons</taxon>
        <taxon>Gunneridae</taxon>
        <taxon>Pentapetalae</taxon>
        <taxon>asterids</taxon>
        <taxon>lamiids</taxon>
        <taxon>Gentianales</taxon>
        <taxon>Rubiaceae</taxon>
        <taxon>Cinchonoideae</taxon>
        <taxon>Cinchoneae</taxon>
        <taxon>Cinchona</taxon>
    </lineage>
</organism>
<dbReference type="InterPro" id="IPR002775">
    <property type="entry name" value="DNA/RNA-bd_Alba-like"/>
</dbReference>
<dbReference type="PANTHER" id="PTHR13516">
    <property type="entry name" value="RIBONUCLEASE P SUBUNIT P25"/>
    <property type="match status" value="1"/>
</dbReference>
<dbReference type="GO" id="GO:0005634">
    <property type="term" value="C:nucleus"/>
    <property type="evidence" value="ECO:0007669"/>
    <property type="project" value="UniProtKB-SubCell"/>
</dbReference>
<evidence type="ECO:0000256" key="3">
    <source>
        <dbReference type="ARBA" id="ARBA00023242"/>
    </source>
</evidence>
<evidence type="ECO:0000313" key="6">
    <source>
        <dbReference type="EMBL" id="KAL3507373.1"/>
    </source>
</evidence>
<gene>
    <name evidence="6" type="ORF">ACH5RR_032755</name>
</gene>
<comment type="similarity">
    <text evidence="2">Belongs to the histone-like Alba family.</text>
</comment>
<evidence type="ECO:0000256" key="1">
    <source>
        <dbReference type="ARBA" id="ARBA00004123"/>
    </source>
</evidence>
<comment type="subcellular location">
    <subcellularLocation>
        <location evidence="1">Nucleus</location>
    </subcellularLocation>
</comment>
<reference evidence="6 7" key="1">
    <citation type="submission" date="2024-11" db="EMBL/GenBank/DDBJ databases">
        <title>A near-complete genome assembly of Cinchona calisaya.</title>
        <authorList>
            <person name="Lian D.C."/>
            <person name="Zhao X.W."/>
            <person name="Wei L."/>
        </authorList>
    </citation>
    <scope>NUCLEOTIDE SEQUENCE [LARGE SCALE GENOMIC DNA]</scope>
    <source>
        <tissue evidence="6">Nenye</tissue>
    </source>
</reference>
<dbReference type="SUPFAM" id="SSF82704">
    <property type="entry name" value="AlbA-like"/>
    <property type="match status" value="1"/>
</dbReference>
<accession>A0ABD2YJ10</accession>
<dbReference type="InterPro" id="IPR036882">
    <property type="entry name" value="Alba-like_dom_sf"/>
</dbReference>
<evidence type="ECO:0000313" key="7">
    <source>
        <dbReference type="Proteomes" id="UP001630127"/>
    </source>
</evidence>
<keyword evidence="7" id="KW-1185">Reference proteome</keyword>
<dbReference type="Pfam" id="PF01918">
    <property type="entry name" value="Alba"/>
    <property type="match status" value="1"/>
</dbReference>
<dbReference type="PANTHER" id="PTHR13516:SF17">
    <property type="entry name" value="PROTEIN ARGONAUTE 18-LIKE"/>
    <property type="match status" value="1"/>
</dbReference>
<evidence type="ECO:0000256" key="2">
    <source>
        <dbReference type="ARBA" id="ARBA00008018"/>
    </source>
</evidence>
<feature type="compositionally biased region" description="Polar residues" evidence="4">
    <location>
        <begin position="103"/>
        <end position="117"/>
    </location>
</feature>
<dbReference type="Proteomes" id="UP001630127">
    <property type="component" value="Unassembled WGS sequence"/>
</dbReference>
<dbReference type="AlphaFoldDB" id="A0ABD2YJ10"/>
<dbReference type="InterPro" id="IPR051958">
    <property type="entry name" value="Alba-like_NAB"/>
</dbReference>
<sequence>MDRYQRVEKPRPEEPIKENEIRITAQGLIRNYISYATTLLQEKWEQEIVLKAMGQAISKSVAIAEIIKLNNHYYSYEPIEEGLEPLEMTRQVSLISITLSTNELNKNSPGYQAPSRSEQPRGEHQQQPLQPRKAGRMVDFIAIIEAVDEPDAGDIVVWDTEGAGVDFKLGAKVMVEDAEGWAEEEVVGIRHNLRWFLFAFKAKQFYLSFNHKEVSVLLA</sequence>
<name>A0ABD2YJ10_9GENT</name>
<feature type="region of interest" description="Disordered" evidence="4">
    <location>
        <begin position="103"/>
        <end position="132"/>
    </location>
</feature>
<dbReference type="EMBL" id="JBJUIK010000013">
    <property type="protein sequence ID" value="KAL3507373.1"/>
    <property type="molecule type" value="Genomic_DNA"/>
</dbReference>